<dbReference type="Proteomes" id="UP000283734">
    <property type="component" value="Unassembled WGS sequence"/>
</dbReference>
<evidence type="ECO:0000313" key="3">
    <source>
        <dbReference type="Proteomes" id="UP000283734"/>
    </source>
</evidence>
<organism evidence="2 3">
    <name type="scientific">Alcanivorax profundi</name>
    <dbReference type="NCBI Taxonomy" id="2338368"/>
    <lineage>
        <taxon>Bacteria</taxon>
        <taxon>Pseudomonadati</taxon>
        <taxon>Pseudomonadota</taxon>
        <taxon>Gammaproteobacteria</taxon>
        <taxon>Oceanospirillales</taxon>
        <taxon>Alcanivoracaceae</taxon>
        <taxon>Alcanivorax</taxon>
    </lineage>
</organism>
<gene>
    <name evidence="2" type="ORF">D4A39_06770</name>
</gene>
<proteinExistence type="predicted"/>
<name>A0A418XYS7_9GAMM</name>
<dbReference type="AlphaFoldDB" id="A0A418XYS7"/>
<dbReference type="InterPro" id="IPR018713">
    <property type="entry name" value="MPAB/Lcp_cat_dom"/>
</dbReference>
<dbReference type="PANTHER" id="PTHR37539:SF1">
    <property type="entry name" value="ER-BOUND OXYGENASE MPAB_MPAB'_RUBBER OXYGENASE CATALYTIC DOMAIN-CONTAINING PROTEIN"/>
    <property type="match status" value="1"/>
</dbReference>
<protein>
    <submittedName>
        <fullName evidence="2">DUF2236 domain-containing protein</fullName>
    </submittedName>
</protein>
<dbReference type="PANTHER" id="PTHR37539">
    <property type="entry name" value="SECRETED PROTEIN-RELATED"/>
    <property type="match status" value="1"/>
</dbReference>
<accession>A0A418XYS7</accession>
<dbReference type="EMBL" id="QYYA01000002">
    <property type="protein sequence ID" value="RJG18178.1"/>
    <property type="molecule type" value="Genomic_DNA"/>
</dbReference>
<dbReference type="RefSeq" id="WP_119917742.1">
    <property type="nucleotide sequence ID" value="NZ_QYYA01000002.1"/>
</dbReference>
<evidence type="ECO:0000259" key="1">
    <source>
        <dbReference type="Pfam" id="PF09995"/>
    </source>
</evidence>
<comment type="caution">
    <text evidence="2">The sequence shown here is derived from an EMBL/GenBank/DDBJ whole genome shotgun (WGS) entry which is preliminary data.</text>
</comment>
<dbReference type="Pfam" id="PF09995">
    <property type="entry name" value="MPAB_Lcp_cat"/>
    <property type="match status" value="1"/>
</dbReference>
<sequence length="382" mass="43948">MDYRQGGENGKYEDTMSESVIIPPAWQHKYRDEVMDRMRYTCDPLADAVAERIERARPSQMLDEVYARAKSEGGPFADYVDQCHSTPSWVDWQKVEHAARVNLGFANVRAIALLVSSLVEGYSLSKATHVLIATGRLHQDVMRRVYETSQMTHNMNVPGGLRPGAEGHRTVMEVRLLHAMVRKYLRGRGWETDQYDEPINQEDMAFTIIEFDYLALRGMDRMGASLSDDDKVACHHMWRYMAHLNGVCDDMLTDSLDEEIYQYQRIRERQYNPNEEGRLLAQAVITALAGQPPFRLQESLLYELSRICLGDELADVYELPRSAFWLRAVLAYKAANKVATLAHYRVPGVDRISERLNVRMLRAALHKNLPEDPQKRAFRHIS</sequence>
<evidence type="ECO:0000313" key="2">
    <source>
        <dbReference type="EMBL" id="RJG18178.1"/>
    </source>
</evidence>
<dbReference type="InterPro" id="IPR037473">
    <property type="entry name" value="Lcp-like"/>
</dbReference>
<keyword evidence="3" id="KW-1185">Reference proteome</keyword>
<dbReference type="OrthoDB" id="6072815at2"/>
<feature type="domain" description="ER-bound oxygenase mpaB/mpaB'/Rubber oxygenase catalytic" evidence="1">
    <location>
        <begin position="113"/>
        <end position="328"/>
    </location>
</feature>
<reference evidence="2 3" key="1">
    <citation type="submission" date="2018-09" db="EMBL/GenBank/DDBJ databases">
        <title>Alcanivorax profundi sp. nov., isolated from 1000 m-depth seawater of the Mariana Trench.</title>
        <authorList>
            <person name="Liu J."/>
        </authorList>
    </citation>
    <scope>NUCLEOTIDE SEQUENCE [LARGE SCALE GENOMIC DNA]</scope>
    <source>
        <strain evidence="2 3">MTEO17</strain>
    </source>
</reference>
<dbReference type="GO" id="GO:0016491">
    <property type="term" value="F:oxidoreductase activity"/>
    <property type="evidence" value="ECO:0007669"/>
    <property type="project" value="InterPro"/>
</dbReference>